<evidence type="ECO:0000256" key="1">
    <source>
        <dbReference type="ARBA" id="ARBA00010255"/>
    </source>
</evidence>
<keyword evidence="5" id="KW-0009">Actin-binding</keyword>
<dbReference type="SUPFAM" id="SSF47576">
    <property type="entry name" value="Calponin-homology domain, CH-domain"/>
    <property type="match status" value="1"/>
</dbReference>
<dbReference type="AlphaFoldDB" id="A0AAW2ZFH6"/>
<dbReference type="CDD" id="cd00176">
    <property type="entry name" value="SPEC"/>
    <property type="match status" value="1"/>
</dbReference>
<dbReference type="GO" id="GO:0005509">
    <property type="term" value="F:calcium ion binding"/>
    <property type="evidence" value="ECO:0007669"/>
    <property type="project" value="InterPro"/>
</dbReference>
<dbReference type="CDD" id="cd00051">
    <property type="entry name" value="EFh"/>
    <property type="match status" value="1"/>
</dbReference>
<keyword evidence="4" id="KW-0106">Calcium</keyword>
<dbReference type="InterPro" id="IPR036872">
    <property type="entry name" value="CH_dom_sf"/>
</dbReference>
<evidence type="ECO:0000259" key="6">
    <source>
        <dbReference type="PROSITE" id="PS50021"/>
    </source>
</evidence>
<evidence type="ECO:0000256" key="5">
    <source>
        <dbReference type="ARBA" id="ARBA00023203"/>
    </source>
</evidence>
<feature type="domain" description="EF-hand" evidence="7">
    <location>
        <begin position="754"/>
        <end position="789"/>
    </location>
</feature>
<dbReference type="InterPro" id="IPR011992">
    <property type="entry name" value="EF-hand-dom_pair"/>
</dbReference>
<dbReference type="Gene3D" id="1.10.418.10">
    <property type="entry name" value="Calponin-like domain"/>
    <property type="match status" value="2"/>
</dbReference>
<dbReference type="Pfam" id="PF00307">
    <property type="entry name" value="CH"/>
    <property type="match status" value="2"/>
</dbReference>
<keyword evidence="3" id="KW-0677">Repeat</keyword>
<name>A0AAW2ZFH6_9EUKA</name>
<dbReference type="Gene3D" id="1.10.238.10">
    <property type="entry name" value="EF-hand"/>
    <property type="match status" value="2"/>
</dbReference>
<dbReference type="GO" id="GO:0003779">
    <property type="term" value="F:actin binding"/>
    <property type="evidence" value="ECO:0007669"/>
    <property type="project" value="UniProtKB-KW"/>
</dbReference>
<dbReference type="SUPFAM" id="SSF46966">
    <property type="entry name" value="Spectrin repeat"/>
    <property type="match status" value="3"/>
</dbReference>
<dbReference type="InterPro" id="IPR018159">
    <property type="entry name" value="Spectrin/alpha-actinin"/>
</dbReference>
<dbReference type="PROSITE" id="PS00019">
    <property type="entry name" value="ACTININ_1"/>
    <property type="match status" value="1"/>
</dbReference>
<dbReference type="PROSITE" id="PS00018">
    <property type="entry name" value="EF_HAND_1"/>
    <property type="match status" value="2"/>
</dbReference>
<dbReference type="SMART" id="SM01184">
    <property type="entry name" value="efhand_Ca_insen"/>
    <property type="match status" value="1"/>
</dbReference>
<dbReference type="PROSITE" id="PS50021">
    <property type="entry name" value="CH"/>
    <property type="match status" value="2"/>
</dbReference>
<gene>
    <name evidence="8" type="ORF">AKO1_008974</name>
</gene>
<comment type="similarity">
    <text evidence="1">Belongs to the alpha-actinin family.</text>
</comment>
<evidence type="ECO:0000256" key="2">
    <source>
        <dbReference type="ARBA" id="ARBA00022723"/>
    </source>
</evidence>
<dbReference type="InterPro" id="IPR001715">
    <property type="entry name" value="CH_dom"/>
</dbReference>
<dbReference type="InterPro" id="IPR002017">
    <property type="entry name" value="Spectrin_repeat"/>
</dbReference>
<reference evidence="8 9" key="1">
    <citation type="submission" date="2024-03" db="EMBL/GenBank/DDBJ databases">
        <title>The Acrasis kona genome and developmental transcriptomes reveal deep origins of eukaryotic multicellular pathways.</title>
        <authorList>
            <person name="Sheikh S."/>
            <person name="Fu C.-J."/>
            <person name="Brown M.W."/>
            <person name="Baldauf S.L."/>
        </authorList>
    </citation>
    <scope>NUCLEOTIDE SEQUENCE [LARGE SCALE GENOMIC DNA]</scope>
    <source>
        <strain evidence="8 9">ATCC MYA-3509</strain>
    </source>
</reference>
<evidence type="ECO:0000256" key="3">
    <source>
        <dbReference type="ARBA" id="ARBA00022737"/>
    </source>
</evidence>
<accession>A0AAW2ZFH6</accession>
<dbReference type="SMART" id="SM00150">
    <property type="entry name" value="SPEC"/>
    <property type="match status" value="2"/>
</dbReference>
<evidence type="ECO:0000256" key="4">
    <source>
        <dbReference type="ARBA" id="ARBA00022837"/>
    </source>
</evidence>
<dbReference type="PANTHER" id="PTHR11915">
    <property type="entry name" value="SPECTRIN/FILAMIN RELATED CYTOSKELETAL PROTEIN"/>
    <property type="match status" value="1"/>
</dbReference>
<feature type="domain" description="Calponin-homology (CH)" evidence="6">
    <location>
        <begin position="7"/>
        <end position="115"/>
    </location>
</feature>
<dbReference type="SUPFAM" id="SSF47473">
    <property type="entry name" value="EF-hand"/>
    <property type="match status" value="1"/>
</dbReference>
<evidence type="ECO:0000313" key="8">
    <source>
        <dbReference type="EMBL" id="KAL0488113.1"/>
    </source>
</evidence>
<comment type="caution">
    <text evidence="8">The sequence shown here is derived from an EMBL/GenBank/DDBJ whole genome shotgun (WGS) entry which is preliminary data.</text>
</comment>
<dbReference type="InterPro" id="IPR014837">
    <property type="entry name" value="EF-hand_Ca_insen"/>
</dbReference>
<dbReference type="GO" id="GO:0043226">
    <property type="term" value="C:organelle"/>
    <property type="evidence" value="ECO:0007669"/>
    <property type="project" value="UniProtKB-ARBA"/>
</dbReference>
<organism evidence="8 9">
    <name type="scientific">Acrasis kona</name>
    <dbReference type="NCBI Taxonomy" id="1008807"/>
    <lineage>
        <taxon>Eukaryota</taxon>
        <taxon>Discoba</taxon>
        <taxon>Heterolobosea</taxon>
        <taxon>Tetramitia</taxon>
        <taxon>Eutetramitia</taxon>
        <taxon>Acrasidae</taxon>
        <taxon>Acrasis</taxon>
    </lineage>
</organism>
<dbReference type="SMART" id="SM00054">
    <property type="entry name" value="EFh"/>
    <property type="match status" value="2"/>
</dbReference>
<dbReference type="CDD" id="cd21216">
    <property type="entry name" value="CH_ACTN_rpt2"/>
    <property type="match status" value="1"/>
</dbReference>
<dbReference type="Proteomes" id="UP001431209">
    <property type="component" value="Unassembled WGS sequence"/>
</dbReference>
<dbReference type="InterPro" id="IPR002048">
    <property type="entry name" value="EF_hand_dom"/>
</dbReference>
<dbReference type="InterPro" id="IPR001589">
    <property type="entry name" value="Actinin_actin-bd_CS"/>
</dbReference>
<evidence type="ECO:0000313" key="9">
    <source>
        <dbReference type="Proteomes" id="UP001431209"/>
    </source>
</evidence>
<dbReference type="InterPro" id="IPR018247">
    <property type="entry name" value="EF_Hand_1_Ca_BS"/>
</dbReference>
<sequence>MDKEWERIQQRVFTNWVNSHLRKRNLKVENLVTDLETGVLLIHLYEIISDETLGKFYPNPSSKFHKIANLSTVVDKINSFVSSVGIKVQFSAEQIIGHDARSILGMIWVLIHKFEIQDISEEELSARDGLLLWCKKKTAGYNNVKVTNFSDSWQDGLAFCALIHAHRPDLIDFDSLNKEDKIKNLQLAFDIAEKELDIPQLLDAEDMIKYRPDEKNVMTYVAYYWKRFAGARKAEQSAKKIAKISKRERELRDMEHDYERRATAFKAWTEDAIRSLQDTSFDHFGNSLSKTLEKDVAFRDFRDVQKPPHAVERIDLEILLTNIRNKQKTEGLPVYKPPQELATAALAEHWDSLNDHQDVYDKALREHLSLMKRLELLLNRFRSRGKKIHDWQSGKSNTYLNEDLSKLDTISALQAKIKTHETFEDNLETVGKSLAITKNVGDDLIKYKHEAAPEVESTIQTLDQNQQTIKQKGEEKAVALQDALKRLEEIIANCLEFARLSEQVNMFFDDVELALSEPIKANSVKEVEAAADHINNIDRDLNGQLDNVNKLADLTQKIQNAGYSAQIYTDNTYEGLAQKYNDAASQIDARKSELDLEKQRQRGNEELLSTFANDAANYKKYTTEQQKEFNQVGAGSPEEQVAALTSKSEGVIAESDRLYENLNNHIAGLEQAQVLEQSDVTQQELTMLHDNLNRTINKNIENLQQVILSQKSTNLSADQIKDFQETFKYFDKDRDGKLNKLDFKAACNSLGEDVPEAELERAFQTYDKNRSGTINFEEFLEYMSQVSKDSGGYEDVLGAFRQIANGNAYVTEQDLRSSVDKQEVDYLLSKMPKVEGGYDYEAYLKSVYNK</sequence>
<dbReference type="EMBL" id="JAOPGA020001408">
    <property type="protein sequence ID" value="KAL0488113.1"/>
    <property type="molecule type" value="Genomic_DNA"/>
</dbReference>
<dbReference type="Pfam" id="PF00435">
    <property type="entry name" value="Spectrin"/>
    <property type="match status" value="2"/>
</dbReference>
<dbReference type="Gene3D" id="1.20.58.60">
    <property type="match status" value="3"/>
</dbReference>
<feature type="domain" description="Calponin-homology (CH)" evidence="6">
    <location>
        <begin position="124"/>
        <end position="229"/>
    </location>
</feature>
<dbReference type="FunFam" id="1.10.238.10:FF:000178">
    <property type="entry name" value="Calmodulin-2 A"/>
    <property type="match status" value="1"/>
</dbReference>
<dbReference type="PROSITE" id="PS50222">
    <property type="entry name" value="EF_HAND_2"/>
    <property type="match status" value="2"/>
</dbReference>
<keyword evidence="2" id="KW-0479">Metal-binding</keyword>
<dbReference type="Pfam" id="PF13499">
    <property type="entry name" value="EF-hand_7"/>
    <property type="match status" value="1"/>
</dbReference>
<feature type="domain" description="EF-hand" evidence="7">
    <location>
        <begin position="718"/>
        <end position="753"/>
    </location>
</feature>
<dbReference type="Pfam" id="PF08726">
    <property type="entry name" value="EFhand_Ca_insen"/>
    <property type="match status" value="1"/>
</dbReference>
<proteinExistence type="inferred from homology"/>
<protein>
    <submittedName>
        <fullName evidence="8">Actinin alpha</fullName>
    </submittedName>
</protein>
<keyword evidence="9" id="KW-1185">Reference proteome</keyword>
<dbReference type="SMART" id="SM00033">
    <property type="entry name" value="CH"/>
    <property type="match status" value="2"/>
</dbReference>
<dbReference type="FunFam" id="1.10.418.10:FF:000001">
    <property type="entry name" value="Actinin alpha 1"/>
    <property type="match status" value="1"/>
</dbReference>
<evidence type="ECO:0000259" key="7">
    <source>
        <dbReference type="PROSITE" id="PS50222"/>
    </source>
</evidence>